<accession>A0ABV4UJU4</accession>
<dbReference type="InterPro" id="IPR003200">
    <property type="entry name" value="Nict_dMeBzImd_PRibTrfase"/>
</dbReference>
<evidence type="ECO:0000256" key="9">
    <source>
        <dbReference type="ARBA" id="ARBA00047340"/>
    </source>
</evidence>
<comment type="function">
    <text evidence="10">Catalyzes the synthesis of alpha-ribazole-5'-phosphate from nicotinate mononucleotide (NAMN) and 5,6-dimethylbenzimidazole (DMB).</text>
</comment>
<evidence type="ECO:0000313" key="12">
    <source>
        <dbReference type="Proteomes" id="UP001574673"/>
    </source>
</evidence>
<dbReference type="InterPro" id="IPR017846">
    <property type="entry name" value="Nict_dMeBzImd_PRibTrfase_bact"/>
</dbReference>
<evidence type="ECO:0000256" key="3">
    <source>
        <dbReference type="ARBA" id="ARBA00011991"/>
    </source>
</evidence>
<comment type="pathway">
    <text evidence="1 10">Nucleoside biosynthesis; alpha-ribazole biosynthesis; alpha-ribazole from 5,6-dimethylbenzimidazole: step 1/2.</text>
</comment>
<dbReference type="EMBL" id="JBEUWX010000003">
    <property type="protein sequence ID" value="MFA9950909.1"/>
    <property type="molecule type" value="Genomic_DNA"/>
</dbReference>
<protein>
    <recommendedName>
        <fullName evidence="4 10">Nicotinate-nucleotide--dimethylbenzimidazole phosphoribosyltransferase</fullName>
        <shortName evidence="10">NN:DBI PRT</shortName>
        <ecNumber evidence="3 10">2.4.2.21</ecNumber>
    </recommendedName>
    <alternativeName>
        <fullName evidence="8 10">N(1)-alpha-phosphoribosyltransferase</fullName>
    </alternativeName>
</protein>
<evidence type="ECO:0000256" key="2">
    <source>
        <dbReference type="ARBA" id="ARBA00007110"/>
    </source>
</evidence>
<feature type="active site" description="Proton acceptor" evidence="10">
    <location>
        <position position="314"/>
    </location>
</feature>
<evidence type="ECO:0000256" key="10">
    <source>
        <dbReference type="HAMAP-Rule" id="MF_00230"/>
    </source>
</evidence>
<dbReference type="Proteomes" id="UP001574673">
    <property type="component" value="Unassembled WGS sequence"/>
</dbReference>
<dbReference type="Gene3D" id="3.40.50.10210">
    <property type="match status" value="1"/>
</dbReference>
<evidence type="ECO:0000256" key="6">
    <source>
        <dbReference type="ARBA" id="ARBA00022676"/>
    </source>
</evidence>
<dbReference type="RefSeq" id="WP_418892217.1">
    <property type="nucleotide sequence ID" value="NZ_JBEUWX010000003.1"/>
</dbReference>
<reference evidence="12" key="1">
    <citation type="submission" date="2024-06" db="EMBL/GenBank/DDBJ databases">
        <title>Radixoralia hellwigii gen. nov., sp nov., isolated from a root canal in the human oral cavity.</title>
        <authorList>
            <person name="Bartsch S."/>
            <person name="Wittmer A."/>
            <person name="Schulz A.-K."/>
            <person name="Neumann-Schaal M."/>
            <person name="Wolf J."/>
            <person name="Gronow S."/>
            <person name="Tennert C."/>
            <person name="Haecker G."/>
            <person name="Cieplik F."/>
            <person name="Al-Ahmad A."/>
        </authorList>
    </citation>
    <scope>NUCLEOTIDE SEQUENCE [LARGE SCALE GENOMIC DNA]</scope>
    <source>
        <strain evidence="12">Wk13</strain>
    </source>
</reference>
<proteinExistence type="inferred from homology"/>
<keyword evidence="12" id="KW-1185">Reference proteome</keyword>
<comment type="caution">
    <text evidence="11">The sequence shown here is derived from an EMBL/GenBank/DDBJ whole genome shotgun (WGS) entry which is preliminary data.</text>
</comment>
<keyword evidence="6 10" id="KW-0328">Glycosyltransferase</keyword>
<dbReference type="NCBIfam" id="TIGR03160">
    <property type="entry name" value="cobT_DBIPRT"/>
    <property type="match status" value="1"/>
</dbReference>
<gene>
    <name evidence="10 11" type="primary">cobT</name>
    <name evidence="11" type="ORF">ABCS64_11335</name>
</gene>
<dbReference type="Gene3D" id="1.10.1610.10">
    <property type="match status" value="1"/>
</dbReference>
<evidence type="ECO:0000256" key="7">
    <source>
        <dbReference type="ARBA" id="ARBA00022679"/>
    </source>
</evidence>
<dbReference type="PANTHER" id="PTHR43463">
    <property type="entry name" value="NICOTINATE-NUCLEOTIDE--DIMETHYLBENZIMIDAZOLE PHOSPHORIBOSYLTRANSFERASE"/>
    <property type="match status" value="1"/>
</dbReference>
<name>A0ABV4UJU4_9RHOO</name>
<comment type="catalytic activity">
    <reaction evidence="9 10">
        <text>5,6-dimethylbenzimidazole + nicotinate beta-D-ribonucleotide = alpha-ribazole 5'-phosphate + nicotinate + H(+)</text>
        <dbReference type="Rhea" id="RHEA:11196"/>
        <dbReference type="ChEBI" id="CHEBI:15378"/>
        <dbReference type="ChEBI" id="CHEBI:15890"/>
        <dbReference type="ChEBI" id="CHEBI:32544"/>
        <dbReference type="ChEBI" id="CHEBI:57502"/>
        <dbReference type="ChEBI" id="CHEBI:57918"/>
        <dbReference type="EC" id="2.4.2.21"/>
    </reaction>
</comment>
<dbReference type="InterPro" id="IPR023195">
    <property type="entry name" value="Nict_dMeBzImd_PRibTrfase_N"/>
</dbReference>
<dbReference type="GO" id="GO:0008939">
    <property type="term" value="F:nicotinate-nucleotide-dimethylbenzimidazole phosphoribosyltransferase activity"/>
    <property type="evidence" value="ECO:0007669"/>
    <property type="project" value="UniProtKB-EC"/>
</dbReference>
<dbReference type="InterPro" id="IPR036087">
    <property type="entry name" value="Nict_dMeBzImd_PRibTrfase_sf"/>
</dbReference>
<dbReference type="NCBIfam" id="NF000996">
    <property type="entry name" value="PRK00105.1"/>
    <property type="match status" value="1"/>
</dbReference>
<dbReference type="HAMAP" id="MF_00230">
    <property type="entry name" value="CobT"/>
    <property type="match status" value="1"/>
</dbReference>
<sequence length="348" mass="36351">MHFSIPPVDFSLAQALQEKIDNKTKPVGSLGRLEEIAVRIGCIQHTLSPQLRDPHMLIFAGDHGAAHAGISAYPQDVSWQMLENYLKGGAAANVFSRLNGMTMLAIDAGVAHDFGPREGLIDAKIDPAGTRNYLEEPAMTRAQCLAAIAKGAEIARAVADRGCNIMGVGEKGIGNTGSASLITHLLTGASLDDCVGRGTGLDDTALAHKKALMKQAIQRAGLPADADVTEILSEFGGFEIAMMTGALLAGAERGMVLLADGFIATSALLAAHRIAPAIGDYCIFSHCSAEAGHRAQIRFLGGNPLLDIGMRLGEGTGAMVAFPIVRAAVAFLNEMASFASAGVSKHIR</sequence>
<organism evidence="11 12">
    <name type="scientific">Dentiradicibacter hellwigii</name>
    <dbReference type="NCBI Taxonomy" id="3149053"/>
    <lineage>
        <taxon>Bacteria</taxon>
        <taxon>Pseudomonadati</taxon>
        <taxon>Pseudomonadota</taxon>
        <taxon>Betaproteobacteria</taxon>
        <taxon>Rhodocyclales</taxon>
        <taxon>Rhodocyclaceae</taxon>
        <taxon>Dentiradicibacter</taxon>
    </lineage>
</organism>
<keyword evidence="7 10" id="KW-0808">Transferase</keyword>
<dbReference type="EC" id="2.4.2.21" evidence="3 10"/>
<dbReference type="PANTHER" id="PTHR43463:SF1">
    <property type="entry name" value="NICOTINATE-NUCLEOTIDE--DIMETHYLBENZIMIDAZOLE PHOSPHORIBOSYLTRANSFERASE"/>
    <property type="match status" value="1"/>
</dbReference>
<evidence type="ECO:0000256" key="1">
    <source>
        <dbReference type="ARBA" id="ARBA00005049"/>
    </source>
</evidence>
<evidence type="ECO:0000313" key="11">
    <source>
        <dbReference type="EMBL" id="MFA9950909.1"/>
    </source>
</evidence>
<evidence type="ECO:0000256" key="8">
    <source>
        <dbReference type="ARBA" id="ARBA00030686"/>
    </source>
</evidence>
<keyword evidence="5 10" id="KW-0169">Cobalamin biosynthesis</keyword>
<dbReference type="Pfam" id="PF02277">
    <property type="entry name" value="DBI_PRT"/>
    <property type="match status" value="1"/>
</dbReference>
<evidence type="ECO:0000256" key="4">
    <source>
        <dbReference type="ARBA" id="ARBA00015486"/>
    </source>
</evidence>
<evidence type="ECO:0000256" key="5">
    <source>
        <dbReference type="ARBA" id="ARBA00022573"/>
    </source>
</evidence>
<comment type="similarity">
    <text evidence="2 10">Belongs to the CobT family.</text>
</comment>
<dbReference type="SUPFAM" id="SSF52733">
    <property type="entry name" value="Nicotinate mononucleotide:5,6-dimethylbenzimidazole phosphoribosyltransferase (CobT)"/>
    <property type="match status" value="1"/>
</dbReference>
<dbReference type="CDD" id="cd02439">
    <property type="entry name" value="DMB-PRT_CobT"/>
    <property type="match status" value="1"/>
</dbReference>